<name>A0A382BXJ5_9ZZZZ</name>
<dbReference type="InterPro" id="IPR016185">
    <property type="entry name" value="PreATP-grasp_dom_sf"/>
</dbReference>
<dbReference type="Pfam" id="PF01820">
    <property type="entry name" value="Dala_Dala_lig_N"/>
    <property type="match status" value="1"/>
</dbReference>
<dbReference type="GO" id="GO:0005524">
    <property type="term" value="F:ATP binding"/>
    <property type="evidence" value="ECO:0007669"/>
    <property type="project" value="InterPro"/>
</dbReference>
<feature type="non-terminal residue" evidence="5">
    <location>
        <position position="229"/>
    </location>
</feature>
<sequence length="229" mass="25550">MFEIDTARFLNREISVLMGGWSTEREISIKTGKEVFESLKDQGLNVKRVDLLSEDHALEVLENLDLVFIALHGKGGEDGFIQKLLEDQGIQFTGSSSEACKISINKCETKKVWRDLGLPTPDFVEIKKAGSKMTETTPYLSSEKDVTSLNKSFVVKPAKEGSSLGISIVHPNQGTLEEAMKEALKYDDNLIVEAFIDGEEITVPILDNRTLTPISIIPKNNFYDFDAKY</sequence>
<dbReference type="InterPro" id="IPR011095">
    <property type="entry name" value="Dala_Dala_lig_C"/>
</dbReference>
<dbReference type="GO" id="GO:0071555">
    <property type="term" value="P:cell wall organization"/>
    <property type="evidence" value="ECO:0007669"/>
    <property type="project" value="UniProtKB-KW"/>
</dbReference>
<dbReference type="InterPro" id="IPR011127">
    <property type="entry name" value="Dala_Dala_lig_N"/>
</dbReference>
<reference evidence="5" key="1">
    <citation type="submission" date="2018-05" db="EMBL/GenBank/DDBJ databases">
        <authorList>
            <person name="Lanie J.A."/>
            <person name="Ng W.-L."/>
            <person name="Kazmierczak K.M."/>
            <person name="Andrzejewski T.M."/>
            <person name="Davidsen T.M."/>
            <person name="Wayne K.J."/>
            <person name="Tettelin H."/>
            <person name="Glass J.I."/>
            <person name="Rusch D."/>
            <person name="Podicherti R."/>
            <person name="Tsui H.-C.T."/>
            <person name="Winkler M.E."/>
        </authorList>
    </citation>
    <scope>NUCLEOTIDE SEQUENCE</scope>
</reference>
<dbReference type="SUPFAM" id="SSF56059">
    <property type="entry name" value="Glutathione synthetase ATP-binding domain-like"/>
    <property type="match status" value="1"/>
</dbReference>
<evidence type="ECO:0000256" key="2">
    <source>
        <dbReference type="ARBA" id="ARBA00022598"/>
    </source>
</evidence>
<dbReference type="GO" id="GO:0046872">
    <property type="term" value="F:metal ion binding"/>
    <property type="evidence" value="ECO:0007669"/>
    <property type="project" value="InterPro"/>
</dbReference>
<comment type="similarity">
    <text evidence="1">Belongs to the D-alanine--D-alanine ligase family.</text>
</comment>
<dbReference type="Gene3D" id="3.30.470.20">
    <property type="entry name" value="ATP-grasp fold, B domain"/>
    <property type="match status" value="1"/>
</dbReference>
<dbReference type="PROSITE" id="PS50975">
    <property type="entry name" value="ATP_GRASP"/>
    <property type="match status" value="1"/>
</dbReference>
<feature type="domain" description="ATP-grasp" evidence="4">
    <location>
        <begin position="110"/>
        <end position="206"/>
    </location>
</feature>
<proteinExistence type="inferred from homology"/>
<keyword evidence="2" id="KW-0436">Ligase</keyword>
<protein>
    <recommendedName>
        <fullName evidence="4">ATP-grasp domain-containing protein</fullName>
    </recommendedName>
</protein>
<dbReference type="Gene3D" id="3.40.50.20">
    <property type="match status" value="1"/>
</dbReference>
<organism evidence="5">
    <name type="scientific">marine metagenome</name>
    <dbReference type="NCBI Taxonomy" id="408172"/>
    <lineage>
        <taxon>unclassified sequences</taxon>
        <taxon>metagenomes</taxon>
        <taxon>ecological metagenomes</taxon>
    </lineage>
</organism>
<keyword evidence="3" id="KW-0961">Cell wall biogenesis/degradation</keyword>
<dbReference type="Pfam" id="PF07478">
    <property type="entry name" value="Dala_Dala_lig_C"/>
    <property type="match status" value="1"/>
</dbReference>
<dbReference type="InterPro" id="IPR011761">
    <property type="entry name" value="ATP-grasp"/>
</dbReference>
<dbReference type="GO" id="GO:0008716">
    <property type="term" value="F:D-alanine-D-alanine ligase activity"/>
    <property type="evidence" value="ECO:0007669"/>
    <property type="project" value="InterPro"/>
</dbReference>
<dbReference type="SUPFAM" id="SSF52440">
    <property type="entry name" value="PreATP-grasp domain"/>
    <property type="match status" value="1"/>
</dbReference>
<dbReference type="PANTHER" id="PTHR23132:SF23">
    <property type="entry name" value="D-ALANINE--D-ALANINE LIGASE B"/>
    <property type="match status" value="1"/>
</dbReference>
<dbReference type="PANTHER" id="PTHR23132">
    <property type="entry name" value="D-ALANINE--D-ALANINE LIGASE"/>
    <property type="match status" value="1"/>
</dbReference>
<evidence type="ECO:0000313" key="5">
    <source>
        <dbReference type="EMBL" id="SVB18231.1"/>
    </source>
</evidence>
<dbReference type="EMBL" id="UINC01031728">
    <property type="protein sequence ID" value="SVB18231.1"/>
    <property type="molecule type" value="Genomic_DNA"/>
</dbReference>
<dbReference type="AlphaFoldDB" id="A0A382BXJ5"/>
<evidence type="ECO:0000256" key="1">
    <source>
        <dbReference type="ARBA" id="ARBA00010871"/>
    </source>
</evidence>
<accession>A0A382BXJ5</accession>
<evidence type="ECO:0000259" key="4">
    <source>
        <dbReference type="PROSITE" id="PS50975"/>
    </source>
</evidence>
<gene>
    <name evidence="5" type="ORF">METZ01_LOCUS171085</name>
</gene>
<evidence type="ECO:0000256" key="3">
    <source>
        <dbReference type="ARBA" id="ARBA00023316"/>
    </source>
</evidence>